<dbReference type="Proteomes" id="UP000694843">
    <property type="component" value="Unplaced"/>
</dbReference>
<sequence length="496" mass="56733">MIPALRNIPKSYSKAAASLLQPIYGRQTGGPQLPMCGPNLQSSFAISQGTDKCKTCTQTCTSGIRTITTNQTDEKPALAQVESIEKSQMEHFNLDTESLKKLNPSVSETITVHPISAVDIDGTKIKLTLTNGETLRYPTVWLRDNCQCSNCFNPLALGRSFLMQNLLSAPEADDARLSDAGDVEIRWKDGHESVFKAEWLQRRAFTEQARQKYRSRFSLPKKQWSHGHKVAEFDYPSLMEDDAALLRWLVVLETWGATLLKQTPSQPSAAYDLCERVAKVKYTHYGIYSSVVNHPQANNLAYTNQTLNLHNDMPQYQEIPGLIFLHMVKQHRGEGGDTIISDGLRAAEYMREHYPQQFETLVTTDVYFWDKGEGKDQMEMNQFYKINKGPTIQLNNSGEVSTIRFNNQVRDSHLDLPDDKVEDFYHALQIYFRLMYDNSVSFKMQDGDMTVLDNVRCQHARQSFEGDLTARHLVTTFMSWDEALCRRRRLQEQFKL</sequence>
<evidence type="ECO:0000256" key="9">
    <source>
        <dbReference type="ARBA" id="ARBA00023004"/>
    </source>
</evidence>
<evidence type="ECO:0000256" key="1">
    <source>
        <dbReference type="ARBA" id="ARBA00001954"/>
    </source>
</evidence>
<evidence type="ECO:0000259" key="11">
    <source>
        <dbReference type="Pfam" id="PF06155"/>
    </source>
</evidence>
<reference evidence="13 14" key="1">
    <citation type="submission" date="2025-04" db="UniProtKB">
        <authorList>
            <consortium name="RefSeq"/>
        </authorList>
    </citation>
    <scope>IDENTIFICATION</scope>
    <source>
        <tissue evidence="13 14">Whole organism</tissue>
    </source>
</reference>
<dbReference type="GO" id="GO:0045329">
    <property type="term" value="P:carnitine biosynthetic process"/>
    <property type="evidence" value="ECO:0007669"/>
    <property type="project" value="UniProtKB-UniPathway"/>
</dbReference>
<evidence type="ECO:0000259" key="10">
    <source>
        <dbReference type="Pfam" id="PF02668"/>
    </source>
</evidence>
<dbReference type="PANTHER" id="PTHR10696:SF33">
    <property type="entry name" value="GAMMA-BUTYROBETAINE DIOXYGENASE"/>
    <property type="match status" value="1"/>
</dbReference>
<dbReference type="GeneID" id="108665978"/>
<evidence type="ECO:0000256" key="8">
    <source>
        <dbReference type="ARBA" id="ARBA00023002"/>
    </source>
</evidence>
<dbReference type="Gene3D" id="3.60.130.10">
    <property type="entry name" value="Clavaminate synthase-like"/>
    <property type="match status" value="1"/>
</dbReference>
<evidence type="ECO:0000256" key="3">
    <source>
        <dbReference type="ARBA" id="ARBA00005022"/>
    </source>
</evidence>
<keyword evidence="6" id="KW-0124">Carnitine biosynthesis</keyword>
<keyword evidence="5" id="KW-0479">Metal-binding</keyword>
<evidence type="ECO:0000313" key="13">
    <source>
        <dbReference type="RefSeq" id="XP_018008277.1"/>
    </source>
</evidence>
<dbReference type="UniPathway" id="UPA00118"/>
<evidence type="ECO:0000256" key="2">
    <source>
        <dbReference type="ARBA" id="ARBA00001961"/>
    </source>
</evidence>
<dbReference type="SUPFAM" id="SSF51197">
    <property type="entry name" value="Clavaminate synthase-like"/>
    <property type="match status" value="1"/>
</dbReference>
<comment type="cofactor">
    <cofactor evidence="2">
        <name>L-ascorbate</name>
        <dbReference type="ChEBI" id="CHEBI:38290"/>
    </cofactor>
</comment>
<organism evidence="12 14">
    <name type="scientific">Hyalella azteca</name>
    <name type="common">Amphipod</name>
    <dbReference type="NCBI Taxonomy" id="294128"/>
    <lineage>
        <taxon>Eukaryota</taxon>
        <taxon>Metazoa</taxon>
        <taxon>Ecdysozoa</taxon>
        <taxon>Arthropoda</taxon>
        <taxon>Crustacea</taxon>
        <taxon>Multicrustacea</taxon>
        <taxon>Malacostraca</taxon>
        <taxon>Eumalacostraca</taxon>
        <taxon>Peracarida</taxon>
        <taxon>Amphipoda</taxon>
        <taxon>Senticaudata</taxon>
        <taxon>Talitrida</taxon>
        <taxon>Talitroidea</taxon>
        <taxon>Hyalellidae</taxon>
        <taxon>Hyalella</taxon>
    </lineage>
</organism>
<dbReference type="OrthoDB" id="406634at2759"/>
<dbReference type="Pfam" id="PF06155">
    <property type="entry name" value="GBBH-like_N"/>
    <property type="match status" value="1"/>
</dbReference>
<dbReference type="KEGG" id="hazt:108665978"/>
<keyword evidence="7 13" id="KW-0223">Dioxygenase</keyword>
<accession>A0A8B7N4K4</accession>
<protein>
    <submittedName>
        <fullName evidence="13 14">Gamma-butyrobetaine dioxygenase</fullName>
    </submittedName>
</protein>
<keyword evidence="9" id="KW-0408">Iron</keyword>
<evidence type="ECO:0000256" key="6">
    <source>
        <dbReference type="ARBA" id="ARBA00022873"/>
    </source>
</evidence>
<dbReference type="GO" id="GO:0016706">
    <property type="term" value="F:2-oxoglutarate-dependent dioxygenase activity"/>
    <property type="evidence" value="ECO:0007669"/>
    <property type="project" value="UniProtKB-ARBA"/>
</dbReference>
<dbReference type="InterPro" id="IPR050411">
    <property type="entry name" value="AlphaKG_dependent_hydroxylases"/>
</dbReference>
<name>A0A8B7N4K4_HYAAZ</name>
<evidence type="ECO:0000313" key="12">
    <source>
        <dbReference type="Proteomes" id="UP000694843"/>
    </source>
</evidence>
<dbReference type="InterPro" id="IPR003819">
    <property type="entry name" value="TauD/TfdA-like"/>
</dbReference>
<comment type="pathway">
    <text evidence="3">Amine and polyamine biosynthesis; carnitine biosynthesis.</text>
</comment>
<evidence type="ECO:0000256" key="7">
    <source>
        <dbReference type="ARBA" id="ARBA00022964"/>
    </source>
</evidence>
<keyword evidence="12" id="KW-1185">Reference proteome</keyword>
<dbReference type="RefSeq" id="XP_018008277.1">
    <property type="nucleotide sequence ID" value="XM_018152788.2"/>
</dbReference>
<feature type="domain" description="Gamma-butyrobetaine hydroxylase-like N-terminal" evidence="11">
    <location>
        <begin position="121"/>
        <end position="200"/>
    </location>
</feature>
<dbReference type="GO" id="GO:0046872">
    <property type="term" value="F:metal ion binding"/>
    <property type="evidence" value="ECO:0007669"/>
    <property type="project" value="UniProtKB-KW"/>
</dbReference>
<evidence type="ECO:0000313" key="14">
    <source>
        <dbReference type="RefSeq" id="XP_018008278.1"/>
    </source>
</evidence>
<dbReference type="Gene3D" id="3.30.2020.30">
    <property type="match status" value="1"/>
</dbReference>
<dbReference type="FunFam" id="3.30.2020.30:FF:000002">
    <property type="entry name" value="Putative gamma-butyrobetaine dioxygenase"/>
    <property type="match status" value="1"/>
</dbReference>
<keyword evidence="8" id="KW-0560">Oxidoreductase</keyword>
<comment type="similarity">
    <text evidence="4">Belongs to the gamma-BBH/TMLD family.</text>
</comment>
<feature type="domain" description="TauD/TfdA-like" evidence="10">
    <location>
        <begin position="232"/>
        <end position="474"/>
    </location>
</feature>
<dbReference type="FunFam" id="3.60.130.10:FF:000001">
    <property type="entry name" value="Trimethyllysine dioxygenase, mitochondrial"/>
    <property type="match status" value="1"/>
</dbReference>
<evidence type="ECO:0000256" key="4">
    <source>
        <dbReference type="ARBA" id="ARBA00008654"/>
    </source>
</evidence>
<dbReference type="AlphaFoldDB" id="A0A8B7N4K4"/>
<dbReference type="OMA" id="MAFVANI"/>
<dbReference type="InterPro" id="IPR010376">
    <property type="entry name" value="GBBH-like_N"/>
</dbReference>
<comment type="cofactor">
    <cofactor evidence="1">
        <name>Fe(2+)</name>
        <dbReference type="ChEBI" id="CHEBI:29033"/>
    </cofactor>
</comment>
<gene>
    <name evidence="13 14" type="primary">LOC108665978</name>
</gene>
<proteinExistence type="inferred from homology"/>
<dbReference type="RefSeq" id="XP_018008278.1">
    <property type="nucleotide sequence ID" value="XM_018152789.2"/>
</dbReference>
<dbReference type="InterPro" id="IPR042098">
    <property type="entry name" value="TauD-like_sf"/>
</dbReference>
<dbReference type="InterPro" id="IPR038492">
    <property type="entry name" value="GBBH-like_N_sf"/>
</dbReference>
<dbReference type="PANTHER" id="PTHR10696">
    <property type="entry name" value="GAMMA-BUTYROBETAINE HYDROXYLASE-RELATED"/>
    <property type="match status" value="1"/>
</dbReference>
<dbReference type="Pfam" id="PF02668">
    <property type="entry name" value="TauD"/>
    <property type="match status" value="1"/>
</dbReference>
<evidence type="ECO:0000256" key="5">
    <source>
        <dbReference type="ARBA" id="ARBA00022723"/>
    </source>
</evidence>
<dbReference type="GO" id="GO:0005739">
    <property type="term" value="C:mitochondrion"/>
    <property type="evidence" value="ECO:0007669"/>
    <property type="project" value="TreeGrafter"/>
</dbReference>